<protein>
    <recommendedName>
        <fullName evidence="4">HhH-GPD domain-containing protein</fullName>
    </recommendedName>
</protein>
<evidence type="ECO:0000313" key="5">
    <source>
        <dbReference type="EMBL" id="GBE87638.1"/>
    </source>
</evidence>
<reference evidence="5 6" key="1">
    <citation type="journal article" date="2018" name="Sci. Rep.">
        <title>Genome sequence of the cauliflower mushroom Sparassis crispa (Hanabiratake) and its association with beneficial usage.</title>
        <authorList>
            <person name="Kiyama R."/>
            <person name="Furutani Y."/>
            <person name="Kawaguchi K."/>
            <person name="Nakanishi T."/>
        </authorList>
    </citation>
    <scope>NUCLEOTIDE SEQUENCE [LARGE SCALE GENOMIC DNA]</scope>
</reference>
<dbReference type="AlphaFoldDB" id="A0A401GZQ7"/>
<dbReference type="OrthoDB" id="10265068at2759"/>
<feature type="compositionally biased region" description="Basic residues" evidence="3">
    <location>
        <begin position="1"/>
        <end position="14"/>
    </location>
</feature>
<dbReference type="PANTHER" id="PTHR15074">
    <property type="entry name" value="METHYL-CPG-BINDING PROTEIN"/>
    <property type="match status" value="1"/>
</dbReference>
<proteinExistence type="predicted"/>
<keyword evidence="2" id="KW-0539">Nucleus</keyword>
<comment type="caution">
    <text evidence="5">The sequence shown here is derived from an EMBL/GenBank/DDBJ whole genome shotgun (WGS) entry which is preliminary data.</text>
</comment>
<dbReference type="GO" id="GO:0003824">
    <property type="term" value="F:catalytic activity"/>
    <property type="evidence" value="ECO:0007669"/>
    <property type="project" value="InterPro"/>
</dbReference>
<sequence>MAPSKARRASHRAAVHSPYFPAPPVRRRREKSPEILYTSAYFSPERVQKTSLDSGTAPEGQPTEYQSLLELPGFKYYSQDFLSAFEELYFAKPILIQDYVAHDPWKVLCAVMLLNKTTGAKAVPVFFNLMKIWPTPRDFAVAPQDAVEEIVRTLGLSNIRSERLITLSRMYINDPPRPDLLRKSRCKTTSYSSVGANGGQHVVAEQTDYKRTPVSHFPGCGPYALDSWRIFCAGDEEWKSVLPKDKELKRFLRWKWAYEEFRQWDPELGPGNVITLDYVRDMTALLSSE</sequence>
<dbReference type="InterPro" id="IPR045138">
    <property type="entry name" value="MeCP2/MBD4"/>
</dbReference>
<organism evidence="5 6">
    <name type="scientific">Sparassis crispa</name>
    <dbReference type="NCBI Taxonomy" id="139825"/>
    <lineage>
        <taxon>Eukaryota</taxon>
        <taxon>Fungi</taxon>
        <taxon>Dikarya</taxon>
        <taxon>Basidiomycota</taxon>
        <taxon>Agaricomycotina</taxon>
        <taxon>Agaricomycetes</taxon>
        <taxon>Polyporales</taxon>
        <taxon>Sparassidaceae</taxon>
        <taxon>Sparassis</taxon>
    </lineage>
</organism>
<evidence type="ECO:0000256" key="1">
    <source>
        <dbReference type="ARBA" id="ARBA00004123"/>
    </source>
</evidence>
<gene>
    <name evidence="5" type="ORF">SCP_1103150</name>
</gene>
<feature type="domain" description="HhH-GPD" evidence="4">
    <location>
        <begin position="110"/>
        <end position="252"/>
    </location>
</feature>
<dbReference type="RefSeq" id="XP_027618551.1">
    <property type="nucleotide sequence ID" value="XM_027762750.1"/>
</dbReference>
<dbReference type="Proteomes" id="UP000287166">
    <property type="component" value="Unassembled WGS sequence"/>
</dbReference>
<name>A0A401GZQ7_9APHY</name>
<dbReference type="GO" id="GO:0005634">
    <property type="term" value="C:nucleus"/>
    <property type="evidence" value="ECO:0007669"/>
    <property type="project" value="UniProtKB-SubCell"/>
</dbReference>
<dbReference type="Gene3D" id="1.10.340.30">
    <property type="entry name" value="Hypothetical protein, domain 2"/>
    <property type="match status" value="1"/>
</dbReference>
<dbReference type="STRING" id="139825.A0A401GZQ7"/>
<dbReference type="InterPro" id="IPR011257">
    <property type="entry name" value="DNA_glycosylase"/>
</dbReference>
<evidence type="ECO:0000256" key="2">
    <source>
        <dbReference type="ARBA" id="ARBA00023242"/>
    </source>
</evidence>
<dbReference type="InParanoid" id="A0A401GZQ7"/>
<dbReference type="PANTHER" id="PTHR15074:SF0">
    <property type="entry name" value="METHYL-CPG-BINDING DOMAIN PROTEIN 4-LIKE PROTEIN"/>
    <property type="match status" value="1"/>
</dbReference>
<keyword evidence="6" id="KW-1185">Reference proteome</keyword>
<evidence type="ECO:0000313" key="6">
    <source>
        <dbReference type="Proteomes" id="UP000287166"/>
    </source>
</evidence>
<dbReference type="EMBL" id="BFAD01000011">
    <property type="protein sequence ID" value="GBE87638.1"/>
    <property type="molecule type" value="Genomic_DNA"/>
</dbReference>
<dbReference type="Pfam" id="PF00730">
    <property type="entry name" value="HhH-GPD"/>
    <property type="match status" value="1"/>
</dbReference>
<accession>A0A401GZQ7</accession>
<evidence type="ECO:0000256" key="3">
    <source>
        <dbReference type="SAM" id="MobiDB-lite"/>
    </source>
</evidence>
<feature type="region of interest" description="Disordered" evidence="3">
    <location>
        <begin position="1"/>
        <end position="30"/>
    </location>
</feature>
<dbReference type="SUPFAM" id="SSF48150">
    <property type="entry name" value="DNA-glycosylase"/>
    <property type="match status" value="1"/>
</dbReference>
<dbReference type="InterPro" id="IPR003265">
    <property type="entry name" value="HhH-GPD_domain"/>
</dbReference>
<evidence type="ECO:0000259" key="4">
    <source>
        <dbReference type="Pfam" id="PF00730"/>
    </source>
</evidence>
<dbReference type="GO" id="GO:0003677">
    <property type="term" value="F:DNA binding"/>
    <property type="evidence" value="ECO:0007669"/>
    <property type="project" value="InterPro"/>
</dbReference>
<comment type="subcellular location">
    <subcellularLocation>
        <location evidence="1">Nucleus</location>
    </subcellularLocation>
</comment>
<dbReference type="GeneID" id="38784555"/>
<dbReference type="GO" id="GO:0006285">
    <property type="term" value="P:base-excision repair, AP site formation"/>
    <property type="evidence" value="ECO:0007669"/>
    <property type="project" value="UniProtKB-ARBA"/>
</dbReference>